<organism evidence="4 5">
    <name type="scientific">Alicyclobacillus mali</name>
    <name type="common">ex Roth et al. 2021</name>
    <dbReference type="NCBI Taxonomy" id="1123961"/>
    <lineage>
        <taxon>Bacteria</taxon>
        <taxon>Bacillati</taxon>
        <taxon>Bacillota</taxon>
        <taxon>Bacilli</taxon>
        <taxon>Bacillales</taxon>
        <taxon>Alicyclobacillaceae</taxon>
        <taxon>Alicyclobacillus</taxon>
    </lineage>
</organism>
<proteinExistence type="inferred from homology"/>
<dbReference type="NCBIfam" id="TIGR02632">
    <property type="entry name" value="RhaD_aldol-ADH"/>
    <property type="match status" value="1"/>
</dbReference>
<dbReference type="PRINTS" id="PR00081">
    <property type="entry name" value="GDHRDH"/>
</dbReference>
<dbReference type="Pfam" id="PF13561">
    <property type="entry name" value="adh_short_C2"/>
    <property type="match status" value="1"/>
</dbReference>
<dbReference type="Pfam" id="PF00596">
    <property type="entry name" value="Aldolase_II"/>
    <property type="match status" value="1"/>
</dbReference>
<comment type="similarity">
    <text evidence="1">Belongs to the short-chain dehydrogenases/reductases (SDR) family.</text>
</comment>
<evidence type="ECO:0000259" key="3">
    <source>
        <dbReference type="SMART" id="SM01007"/>
    </source>
</evidence>
<dbReference type="InterPro" id="IPR002347">
    <property type="entry name" value="SDR_fam"/>
</dbReference>
<protein>
    <submittedName>
        <fullName evidence="4">Bifunctional aldolase/short-chain dehydrogenase</fullName>
    </submittedName>
</protein>
<evidence type="ECO:0000313" key="4">
    <source>
        <dbReference type="EMBL" id="MBF8378635.1"/>
    </source>
</evidence>
<dbReference type="InterPro" id="IPR013454">
    <property type="entry name" value="Bifunc_RhaD/ADH"/>
</dbReference>
<dbReference type="Gene3D" id="3.40.50.720">
    <property type="entry name" value="NAD(P)-binding Rossmann-like Domain"/>
    <property type="match status" value="1"/>
</dbReference>
<dbReference type="PANTHER" id="PTHR43669">
    <property type="entry name" value="5-KETO-D-GLUCONATE 5-REDUCTASE"/>
    <property type="match status" value="1"/>
</dbReference>
<evidence type="ECO:0000256" key="2">
    <source>
        <dbReference type="ARBA" id="ARBA00023002"/>
    </source>
</evidence>
<dbReference type="PANTHER" id="PTHR43669:SF8">
    <property type="entry name" value="SHORT-CHAIN TYPE DEHYDROGENASE_REDUCTASE-RELATED"/>
    <property type="match status" value="1"/>
</dbReference>
<dbReference type="NCBIfam" id="NF006190">
    <property type="entry name" value="PRK08324.1-4"/>
    <property type="match status" value="1"/>
</dbReference>
<dbReference type="InterPro" id="IPR001303">
    <property type="entry name" value="Aldolase_II/adducin_N"/>
</dbReference>
<accession>A0ABS0F5Q5</accession>
<evidence type="ECO:0000256" key="1">
    <source>
        <dbReference type="ARBA" id="ARBA00006484"/>
    </source>
</evidence>
<dbReference type="SMART" id="SM01007">
    <property type="entry name" value="Aldolase_II"/>
    <property type="match status" value="1"/>
</dbReference>
<name>A0ABS0F5Q5_9BACL</name>
<dbReference type="SUPFAM" id="SSF51735">
    <property type="entry name" value="NAD(P)-binding Rossmann-fold domains"/>
    <property type="match status" value="1"/>
</dbReference>
<dbReference type="Gene3D" id="3.40.225.10">
    <property type="entry name" value="Class II aldolase/adducin N-terminal domain"/>
    <property type="match status" value="1"/>
</dbReference>
<dbReference type="SUPFAM" id="SSF53639">
    <property type="entry name" value="AraD/HMP-PK domain-like"/>
    <property type="match status" value="1"/>
</dbReference>
<dbReference type="InterPro" id="IPR036291">
    <property type="entry name" value="NAD(P)-bd_dom_sf"/>
</dbReference>
<dbReference type="CDD" id="cd08943">
    <property type="entry name" value="R1PA_ADH_SDR_c"/>
    <property type="match status" value="1"/>
</dbReference>
<gene>
    <name evidence="4" type="ORF">IW967_12295</name>
</gene>
<reference evidence="4 5" key="1">
    <citation type="submission" date="2020-11" db="EMBL/GenBank/DDBJ databases">
        <title>Genomic insight of Alicyclobacillus mali FL 18 reveals a new arsenic-resistant strain, with potential in environmental biotechnology.</title>
        <authorList>
            <person name="Fiorentino G."/>
            <person name="Gallo G."/>
            <person name="Aulitto M."/>
        </authorList>
    </citation>
    <scope>NUCLEOTIDE SEQUENCE [LARGE SCALE GENOMIC DNA]</scope>
    <source>
        <strain evidence="4 5">FL 18</strain>
    </source>
</reference>
<keyword evidence="5" id="KW-1185">Reference proteome</keyword>
<dbReference type="NCBIfam" id="NF006189">
    <property type="entry name" value="PRK08324.1-3"/>
    <property type="match status" value="1"/>
</dbReference>
<dbReference type="EMBL" id="JADPKZ010000046">
    <property type="protein sequence ID" value="MBF8378635.1"/>
    <property type="molecule type" value="Genomic_DNA"/>
</dbReference>
<sequence>MIKEEIAVIVTQEATALQELVDRSRRLGADRSVCNWGGGNTSAKTTMLDHMGREIRVMWVKGSGSDLAEATERSFTALRLDEVLPLMERDAMTDEEMVDYLAHCMVEAKHPRSSIETLLHAFIPHAHVDHTHPDSIIAICTSTNGREVAKEIFGDRAVWVPYLRPGFALSKLVAEAVRANPHCECVLMEKHGLITWGETSEACYANTMRIIDEASEYLKAKQRGRVAFGGVKHPALPQEERRRIAVQILPFVRGIVSKRQGAILSYDDSSEFVEFAGSHDAPSLSQVGAACPDHLVHTKRRPLFVDWSPSEGVDALKEKLGAGLTAYRDDYAAYYERNVDLDVPMHDPFPRIILIPGLGAIGTGKNKKMANIALDLYRRAIEVMRGATAIGEFVSLDEKESFDVEYWPLELYKLTLAPPEKELSRKVAYITGGAGGIGSATARRLADEGAHVVIADLAADAAQSLADELNAQHGPGAAIGVALDVTKEEAVARSIEEAILAYGGIDLVISNAGLASSAPVTETSLAEWNKNVAVLGTGYFLTSREAFRVMVEQGRGGAMVFVTSKNAVYAGKDASAYSAAKAMENHLARCLAVEGGPHGIRVNIVMPDAVLQGSNIWNSAWREERARAYGIAPDELEDYYRRRTILGVNILPEDIAEAILFFCSPRSSKTTGCMLTVDGGVAAAFPR</sequence>
<feature type="domain" description="Class II aldolase/adducin N-terminal" evidence="3">
    <location>
        <begin position="19"/>
        <end position="218"/>
    </location>
</feature>
<evidence type="ECO:0000313" key="5">
    <source>
        <dbReference type="Proteomes" id="UP000642910"/>
    </source>
</evidence>
<comment type="caution">
    <text evidence="4">The sequence shown here is derived from an EMBL/GenBank/DDBJ whole genome shotgun (WGS) entry which is preliminary data.</text>
</comment>
<dbReference type="InterPro" id="IPR036409">
    <property type="entry name" value="Aldolase_II/adducin_N_sf"/>
</dbReference>
<keyword evidence="2" id="KW-0560">Oxidoreductase</keyword>
<dbReference type="Proteomes" id="UP000642910">
    <property type="component" value="Unassembled WGS sequence"/>
</dbReference>